<comment type="caution">
    <text evidence="2">The sequence shown here is derived from an EMBL/GenBank/DDBJ whole genome shotgun (WGS) entry which is preliminary data.</text>
</comment>
<name>A0AAE1SRR7_9SOLA</name>
<accession>A0AAE1SRR7</accession>
<proteinExistence type="predicted"/>
<dbReference type="EMBL" id="JAVYJV010000003">
    <property type="protein sequence ID" value="KAK4374877.1"/>
    <property type="molecule type" value="Genomic_DNA"/>
</dbReference>
<reference evidence="2" key="1">
    <citation type="submission" date="2023-12" db="EMBL/GenBank/DDBJ databases">
        <title>Genome assembly of Anisodus tanguticus.</title>
        <authorList>
            <person name="Wang Y.-J."/>
        </authorList>
    </citation>
    <scope>NUCLEOTIDE SEQUENCE</scope>
    <source>
        <strain evidence="2">KB-2021</strain>
        <tissue evidence="2">Leaf</tissue>
    </source>
</reference>
<organism evidence="2 3">
    <name type="scientific">Anisodus tanguticus</name>
    <dbReference type="NCBI Taxonomy" id="243964"/>
    <lineage>
        <taxon>Eukaryota</taxon>
        <taxon>Viridiplantae</taxon>
        <taxon>Streptophyta</taxon>
        <taxon>Embryophyta</taxon>
        <taxon>Tracheophyta</taxon>
        <taxon>Spermatophyta</taxon>
        <taxon>Magnoliopsida</taxon>
        <taxon>eudicotyledons</taxon>
        <taxon>Gunneridae</taxon>
        <taxon>Pentapetalae</taxon>
        <taxon>asterids</taxon>
        <taxon>lamiids</taxon>
        <taxon>Solanales</taxon>
        <taxon>Solanaceae</taxon>
        <taxon>Solanoideae</taxon>
        <taxon>Hyoscyameae</taxon>
        <taxon>Anisodus</taxon>
    </lineage>
</organism>
<dbReference type="Proteomes" id="UP001291623">
    <property type="component" value="Unassembled WGS sequence"/>
</dbReference>
<sequence>MLGSCRGLILINLNQHIQLWNLTTRFYTKVLELDNLKEAYYTRGGLCFDSSKNVYKAVLIMQHQTPSYGDDDNDGNNELQESVWDRLGPFNKKSEISLKNEAKAAVTRSIENEAVRLMVEPLDSASGAPTGASLTAGAGVGGSTGDGGLTGDR</sequence>
<feature type="compositionally biased region" description="Gly residues" evidence="1">
    <location>
        <begin position="138"/>
        <end position="153"/>
    </location>
</feature>
<dbReference type="AlphaFoldDB" id="A0AAE1SRR7"/>
<keyword evidence="3" id="KW-1185">Reference proteome</keyword>
<protein>
    <submittedName>
        <fullName evidence="2">Uncharacterized protein</fullName>
    </submittedName>
</protein>
<evidence type="ECO:0000313" key="3">
    <source>
        <dbReference type="Proteomes" id="UP001291623"/>
    </source>
</evidence>
<evidence type="ECO:0000256" key="1">
    <source>
        <dbReference type="SAM" id="MobiDB-lite"/>
    </source>
</evidence>
<evidence type="ECO:0000313" key="2">
    <source>
        <dbReference type="EMBL" id="KAK4374877.1"/>
    </source>
</evidence>
<feature type="region of interest" description="Disordered" evidence="1">
    <location>
        <begin position="124"/>
        <end position="153"/>
    </location>
</feature>
<gene>
    <name evidence="2" type="ORF">RND71_005554</name>
</gene>